<evidence type="ECO:0000313" key="3">
    <source>
        <dbReference type="Proteomes" id="UP000326509"/>
    </source>
</evidence>
<dbReference type="Proteomes" id="UP000326509">
    <property type="component" value="Unassembled WGS sequence"/>
</dbReference>
<dbReference type="OrthoDB" id="1449071at2"/>
<dbReference type="PROSITE" id="PS51257">
    <property type="entry name" value="PROKAR_LIPOPROTEIN"/>
    <property type="match status" value="1"/>
</dbReference>
<dbReference type="RefSeq" id="WP_151675408.1">
    <property type="nucleotide sequence ID" value="NZ_BKCG01000013.1"/>
</dbReference>
<keyword evidence="3" id="KW-1185">Reference proteome</keyword>
<dbReference type="EMBL" id="BKCG01000013">
    <property type="protein sequence ID" value="GER60981.1"/>
    <property type="molecule type" value="Genomic_DNA"/>
</dbReference>
<name>A0A5J4J595_9FLAO</name>
<gene>
    <name evidence="2" type="ORF">ULMA_30890</name>
</gene>
<reference evidence="2 3" key="1">
    <citation type="submission" date="2019-08" db="EMBL/GenBank/DDBJ databases">
        <title>Draft genome sequence of Ulvibacter marinus type strain NBRC 109484.</title>
        <authorList>
            <person name="Kawano K."/>
            <person name="Ushijima N."/>
            <person name="Kihara M."/>
            <person name="Itoh H."/>
        </authorList>
    </citation>
    <scope>NUCLEOTIDE SEQUENCE [LARGE SCALE GENOMIC DNA]</scope>
    <source>
        <strain evidence="2 3">NBRC 109484</strain>
    </source>
</reference>
<comment type="caution">
    <text evidence="2">The sequence shown here is derived from an EMBL/GenBank/DDBJ whole genome shotgun (WGS) entry which is preliminary data.</text>
</comment>
<sequence>MKKAILILAAVVLTSTFTSCGTTNSIKNSDTELAGYTLKSKTELMEQKILNTSTKKVIVTP</sequence>
<evidence type="ECO:0000313" key="2">
    <source>
        <dbReference type="EMBL" id="GER60981.1"/>
    </source>
</evidence>
<protein>
    <submittedName>
        <fullName evidence="2">Uncharacterized protein</fullName>
    </submittedName>
</protein>
<keyword evidence="1" id="KW-0732">Signal</keyword>
<feature type="chain" id="PRO_5023917985" evidence="1">
    <location>
        <begin position="22"/>
        <end position="61"/>
    </location>
</feature>
<organism evidence="2 3">
    <name type="scientific">Patiriisocius marinus</name>
    <dbReference type="NCBI Taxonomy" id="1397112"/>
    <lineage>
        <taxon>Bacteria</taxon>
        <taxon>Pseudomonadati</taxon>
        <taxon>Bacteroidota</taxon>
        <taxon>Flavobacteriia</taxon>
        <taxon>Flavobacteriales</taxon>
        <taxon>Flavobacteriaceae</taxon>
        <taxon>Patiriisocius</taxon>
    </lineage>
</organism>
<evidence type="ECO:0000256" key="1">
    <source>
        <dbReference type="SAM" id="SignalP"/>
    </source>
</evidence>
<accession>A0A5J4J595</accession>
<feature type="signal peptide" evidence="1">
    <location>
        <begin position="1"/>
        <end position="21"/>
    </location>
</feature>
<dbReference type="AlphaFoldDB" id="A0A5J4J595"/>
<proteinExistence type="predicted"/>